<feature type="compositionally biased region" description="Polar residues" evidence="1">
    <location>
        <begin position="211"/>
        <end position="223"/>
    </location>
</feature>
<feature type="compositionally biased region" description="Polar residues" evidence="1">
    <location>
        <begin position="1"/>
        <end position="21"/>
    </location>
</feature>
<feature type="region of interest" description="Disordered" evidence="1">
    <location>
        <begin position="211"/>
        <end position="252"/>
    </location>
</feature>
<gene>
    <name evidence="2" type="ORF">E0L32_009067</name>
</gene>
<organism evidence="2 3">
    <name type="scientific">Thyridium curvatum</name>
    <dbReference type="NCBI Taxonomy" id="1093900"/>
    <lineage>
        <taxon>Eukaryota</taxon>
        <taxon>Fungi</taxon>
        <taxon>Dikarya</taxon>
        <taxon>Ascomycota</taxon>
        <taxon>Pezizomycotina</taxon>
        <taxon>Sordariomycetes</taxon>
        <taxon>Sordariomycetidae</taxon>
        <taxon>Thyridiales</taxon>
        <taxon>Thyridiaceae</taxon>
        <taxon>Thyridium</taxon>
    </lineage>
</organism>
<feature type="compositionally biased region" description="Basic residues" evidence="1">
    <location>
        <begin position="226"/>
        <end position="238"/>
    </location>
</feature>
<name>A0A507AY42_9PEZI</name>
<dbReference type="InParanoid" id="A0A507AY42"/>
<dbReference type="GeneID" id="41976514"/>
<proteinExistence type="predicted"/>
<feature type="region of interest" description="Disordered" evidence="1">
    <location>
        <begin position="1"/>
        <end position="50"/>
    </location>
</feature>
<dbReference type="AlphaFoldDB" id="A0A507AY42"/>
<sequence>MSSNREVSNENAGASTASTALGRSPGHEVERQRPRDVQRPMPQEAHAPHSPPFAFPPEVWGLIFSFLARDTPASWVYEESRRVDASDPSQMHKRYAELDDVRKSQHALLNLYRCSRVMHDLVESWLYERVFIARGRDLSSLITLLKRKPGLNKHVRALYILVQVDHSDFMEECYYHLKEQELGKGVVGAIRRSDLAGPPCAPALMVNTSSKSLSTAAQPATTDTQKKKRQKKKGKHRAQVPSRPVATQSWEGRRSRDSTYGIHLLAELLARLEITTLFCSWPCIQKFVFDVPDTFPSTRIPRALQPYVYNDDGYPIPPTQYDLSREPMPVMLAARRTLRRVRHVRLRGELSCYAARPVPLMAAIDFFTDIVSFETSNSSPLEPWSPVYGRFGPSGNLKHLRLHLTRIKGMNLARLIQGCPILESLYVGLKSIHAPFGRGYGSSTGRGGSALDDALRERARTLQDLVIFDEWIDEWTEATDPSLGWGRLTCLPELTHVEHLMPMALGRMAISNARGDEGTTDEKRASARE</sequence>
<feature type="compositionally biased region" description="Basic and acidic residues" evidence="1">
    <location>
        <begin position="25"/>
        <end position="38"/>
    </location>
</feature>
<evidence type="ECO:0000313" key="3">
    <source>
        <dbReference type="Proteomes" id="UP000319257"/>
    </source>
</evidence>
<accession>A0A507AY42</accession>
<comment type="caution">
    <text evidence="2">The sequence shown here is derived from an EMBL/GenBank/DDBJ whole genome shotgun (WGS) entry which is preliminary data.</text>
</comment>
<dbReference type="EMBL" id="SKBQ01000063">
    <property type="protein sequence ID" value="TPX09728.1"/>
    <property type="molecule type" value="Genomic_DNA"/>
</dbReference>
<protein>
    <submittedName>
        <fullName evidence="2">Uncharacterized protein</fullName>
    </submittedName>
</protein>
<dbReference type="RefSeq" id="XP_030991439.1">
    <property type="nucleotide sequence ID" value="XM_031143992.1"/>
</dbReference>
<reference evidence="2 3" key="1">
    <citation type="submission" date="2019-06" db="EMBL/GenBank/DDBJ databases">
        <title>Draft genome sequence of the filamentous fungus Phialemoniopsis curvata isolated from diesel fuel.</title>
        <authorList>
            <person name="Varaljay V.A."/>
            <person name="Lyon W.J."/>
            <person name="Crouch A.L."/>
            <person name="Drake C.E."/>
            <person name="Hollomon J.M."/>
            <person name="Nadeau L.J."/>
            <person name="Nunn H.S."/>
            <person name="Stevenson B.S."/>
            <person name="Bojanowski C.L."/>
            <person name="Crookes-Goodson W.J."/>
        </authorList>
    </citation>
    <scope>NUCLEOTIDE SEQUENCE [LARGE SCALE GENOMIC DNA]</scope>
    <source>
        <strain evidence="2 3">D216</strain>
    </source>
</reference>
<evidence type="ECO:0000256" key="1">
    <source>
        <dbReference type="SAM" id="MobiDB-lite"/>
    </source>
</evidence>
<dbReference type="Proteomes" id="UP000319257">
    <property type="component" value="Unassembled WGS sequence"/>
</dbReference>
<evidence type="ECO:0000313" key="2">
    <source>
        <dbReference type="EMBL" id="TPX09728.1"/>
    </source>
</evidence>
<keyword evidence="3" id="KW-1185">Reference proteome</keyword>